<dbReference type="InterPro" id="IPR016181">
    <property type="entry name" value="Acyl_CoA_acyltransferase"/>
</dbReference>
<dbReference type="PANTHER" id="PTHR47017">
    <property type="entry name" value="ACYL-COA"/>
    <property type="match status" value="1"/>
</dbReference>
<dbReference type="PANTHER" id="PTHR47017:SF1">
    <property type="entry name" value="ACYL-COA"/>
    <property type="match status" value="1"/>
</dbReference>
<evidence type="ECO:0000313" key="1">
    <source>
        <dbReference type="EMBL" id="AXI02403.1"/>
    </source>
</evidence>
<accession>A0A345P544</accession>
<organism evidence="1 2">
    <name type="scientific">Aquirhabdus parva</name>
    <dbReference type="NCBI Taxonomy" id="2283318"/>
    <lineage>
        <taxon>Bacteria</taxon>
        <taxon>Pseudomonadati</taxon>
        <taxon>Pseudomonadota</taxon>
        <taxon>Gammaproteobacteria</taxon>
        <taxon>Moraxellales</taxon>
        <taxon>Moraxellaceae</taxon>
        <taxon>Aquirhabdus</taxon>
    </lineage>
</organism>
<protein>
    <submittedName>
        <fullName evidence="1">GNAT family N-acetyltransferase</fullName>
    </submittedName>
</protein>
<reference evidence="1 2" key="1">
    <citation type="submission" date="2018-07" db="EMBL/GenBank/DDBJ databases">
        <title>Genome sequencing of Moraxellaceae gen. HYN0046.</title>
        <authorList>
            <person name="Kim M."/>
            <person name="Yi H."/>
        </authorList>
    </citation>
    <scope>NUCLEOTIDE SEQUENCE [LARGE SCALE GENOMIC DNA]</scope>
    <source>
        <strain evidence="1 2">HYN0046</strain>
    </source>
</reference>
<name>A0A345P544_9GAMM</name>
<dbReference type="InterPro" id="IPR007434">
    <property type="entry name" value="FemAB-like"/>
</dbReference>
<sequence>MHFLNQLEPNGLIQHFLDHPPQDFKVLQQEKSGAPLFFAHFDLLTTLDLSLRQKIAKIPFYRYWSQLLKPYTCFMGTTVSEYVPLSKSVSASDLVLQMKDQHAAHFPFLIIKDIPQQSPLLTAQDNDYAANLMSACIGAKFVRVEGQALAWVKIDFDSTADYLNRLSSSRRRNIRRKLRSRQDLTVDCIQSGDRQFLDSDLIDEYYRLYLNVYEQSEIHFDLLSRDFFEAVLQDSQLNGVIFTYRKSGQLIAFNICFVENNTLVDKYIGLLYPEARQCNIYTVSWFENLQYALDHGLTRYIAGWTDPEIKAELGAQFTWTQHAVFIRNPLLRGLLNALSSYFEGDRQWFEHHELLIAQK</sequence>
<evidence type="ECO:0000313" key="2">
    <source>
        <dbReference type="Proteomes" id="UP000253940"/>
    </source>
</evidence>
<dbReference type="RefSeq" id="WP_114898513.1">
    <property type="nucleotide sequence ID" value="NZ_CP031222.1"/>
</dbReference>
<dbReference type="Gene3D" id="3.40.630.30">
    <property type="match status" value="1"/>
</dbReference>
<gene>
    <name evidence="1" type="ORF">HYN46_05885</name>
</gene>
<dbReference type="SUPFAM" id="SSF55729">
    <property type="entry name" value="Acyl-CoA N-acyltransferases (Nat)"/>
    <property type="match status" value="1"/>
</dbReference>
<dbReference type="AlphaFoldDB" id="A0A345P544"/>
<dbReference type="EMBL" id="CP031222">
    <property type="protein sequence ID" value="AXI02403.1"/>
    <property type="molecule type" value="Genomic_DNA"/>
</dbReference>
<dbReference type="Proteomes" id="UP000253940">
    <property type="component" value="Chromosome"/>
</dbReference>
<proteinExistence type="predicted"/>
<keyword evidence="1" id="KW-0808">Transferase</keyword>
<dbReference type="GO" id="GO:0016740">
    <property type="term" value="F:transferase activity"/>
    <property type="evidence" value="ECO:0007669"/>
    <property type="project" value="UniProtKB-KW"/>
</dbReference>
<dbReference type="Pfam" id="PF04339">
    <property type="entry name" value="FemAB_like"/>
    <property type="match status" value="1"/>
</dbReference>
<dbReference type="KEGG" id="mbah:HYN46_05885"/>
<keyword evidence="2" id="KW-1185">Reference proteome</keyword>
<dbReference type="OrthoDB" id="3034222at2"/>